<evidence type="ECO:0000313" key="2">
    <source>
        <dbReference type="Proteomes" id="UP000005018"/>
    </source>
</evidence>
<dbReference type="EMBL" id="HE681719">
    <property type="protein sequence ID" value="CCG20846.1"/>
    <property type="molecule type" value="Genomic_DNA"/>
</dbReference>
<dbReference type="InterPro" id="IPR009846">
    <property type="entry name" value="SF3b5/RDS3-10"/>
</dbReference>
<organism evidence="1 2">
    <name type="scientific">Candida orthopsilosis (strain 90-125)</name>
    <name type="common">Yeast</name>
    <dbReference type="NCBI Taxonomy" id="1136231"/>
    <lineage>
        <taxon>Eukaryota</taxon>
        <taxon>Fungi</taxon>
        <taxon>Dikarya</taxon>
        <taxon>Ascomycota</taxon>
        <taxon>Saccharomycotina</taxon>
        <taxon>Pichiomycetes</taxon>
        <taxon>Debaryomycetaceae</taxon>
        <taxon>Candida/Lodderomyces clade</taxon>
        <taxon>Candida</taxon>
    </lineage>
</organism>
<dbReference type="OrthoDB" id="274726at2759"/>
<evidence type="ECO:0000313" key="1">
    <source>
        <dbReference type="EMBL" id="CCG20846.1"/>
    </source>
</evidence>
<dbReference type="Pfam" id="PF07189">
    <property type="entry name" value="SF3b10"/>
    <property type="match status" value="1"/>
</dbReference>
<dbReference type="RefSeq" id="XP_003866286.1">
    <property type="nucleotide sequence ID" value="XM_003866238.1"/>
</dbReference>
<dbReference type="KEGG" id="cot:CORT_0A04580"/>
<gene>
    <name evidence="1" type="ORF">CORT_0A04580</name>
</gene>
<protein>
    <submittedName>
        <fullName evidence="1">Uncharacterized protein</fullName>
    </submittedName>
</protein>
<proteinExistence type="predicted"/>
<dbReference type="GeneID" id="14537721"/>
<dbReference type="HOGENOM" id="CLU_138804_4_1_1"/>
<dbReference type="Proteomes" id="UP000005018">
    <property type="component" value="Chromosome 1"/>
</dbReference>
<name>H8WWM2_CANO9</name>
<keyword evidence="2" id="KW-1185">Reference proteome</keyword>
<dbReference type="AlphaFoldDB" id="H8WWM2"/>
<dbReference type="eggNOG" id="ENOG502SDWB">
    <property type="taxonomic scope" value="Eukaryota"/>
</dbReference>
<sequence length="89" mass="10291">MADKVREKNQYAFLKQKYSGIGNADTSREEFLTTVYNDTVASLAHHKHLNYYNSVVTNKHPNFIKQEMIKKIKPKPASNGKHNDVITKR</sequence>
<reference evidence="1 2" key="1">
    <citation type="journal article" date="2012" name="PLoS ONE">
        <title>Sequence and analysis of the genome of the pathogenic yeast Candida orthopsilosis.</title>
        <authorList>
            <person name="Riccombeni A."/>
            <person name="Vidanes G."/>
            <person name="Proux-Wera E."/>
            <person name="Wolfe K.H."/>
            <person name="Butler G."/>
        </authorList>
    </citation>
    <scope>NUCLEOTIDE SEQUENCE [LARGE SCALE GENOMIC DNA]</scope>
    <source>
        <strain evidence="1 2">Co 90-125</strain>
    </source>
</reference>
<accession>H8WWM2</accession>